<name>A0ABQ7XWS6_BRANA</name>
<proteinExistence type="predicted"/>
<feature type="compositionally biased region" description="Polar residues" evidence="1">
    <location>
        <begin position="282"/>
        <end position="298"/>
    </location>
</feature>
<feature type="region of interest" description="Disordered" evidence="1">
    <location>
        <begin position="1"/>
        <end position="30"/>
    </location>
</feature>
<feature type="domain" description="Zinc knuckle CX2CX4HX4C" evidence="2">
    <location>
        <begin position="145"/>
        <end position="187"/>
    </location>
</feature>
<feature type="region of interest" description="Disordered" evidence="1">
    <location>
        <begin position="215"/>
        <end position="441"/>
    </location>
</feature>
<feature type="compositionally biased region" description="Polar residues" evidence="1">
    <location>
        <begin position="317"/>
        <end position="335"/>
    </location>
</feature>
<accession>A0ABQ7XWS6</accession>
<feature type="compositionally biased region" description="Polar residues" evidence="1">
    <location>
        <begin position="9"/>
        <end position="22"/>
    </location>
</feature>
<dbReference type="EMBL" id="JAGKQM010000019">
    <property type="protein sequence ID" value="KAH0859511.1"/>
    <property type="molecule type" value="Genomic_DNA"/>
</dbReference>
<comment type="caution">
    <text evidence="3">The sequence shown here is derived from an EMBL/GenBank/DDBJ whole genome shotgun (WGS) entry which is preliminary data.</text>
</comment>
<feature type="compositionally biased region" description="Basic and acidic residues" evidence="1">
    <location>
        <begin position="215"/>
        <end position="253"/>
    </location>
</feature>
<sequence>KTHYYPAVSKQQVTPTKTSPGSTPDHHRRVSQGFPCAAMESTLFNSNPRAKKLEVIHHEAQYLVATLDSFPIPRWQDVFLALRKENGLRLLTPHANAPPPPIKIPAGNNDALIADNLLTIIGRVTNPQFQHPRAVVALEVNGLLPLEMKSKIELPSGEVTEIEFEYIKIEKHCFTCFSLLHEENDCPRRTQDRIPVKDRKLGIMQALAVERIEAEKRRHDERRGYQSRDTRCPAPREETLEDHYASSRREVTMHTEYSNMSHIPEGRRRPNHYKPCYPIESSLRQTPSQSRSFTSQRYVTRDSYHRVNGRASPIPQFGSSNQRRLTLPSHNSPLQLHNIVASRTEKDQTSDSQRSKERRSALERIAEPDLRDQLQVRGSPSREPARLQEVEILYENTTPQDNMLAVRSSVNTPPPTKETGQSSNRTPASQRLGGLSTLGSRERTREALANAIEIPVEVSPTTSRVATRRTTIKLTPKRRVARSTRTGAKLKRASTTRTTNPPRKKKISNLPHRGYYCWHQ</sequence>
<feature type="region of interest" description="Disordered" evidence="1">
    <location>
        <begin position="480"/>
        <end position="513"/>
    </location>
</feature>
<evidence type="ECO:0000256" key="1">
    <source>
        <dbReference type="SAM" id="MobiDB-lite"/>
    </source>
</evidence>
<dbReference type="InterPro" id="IPR025836">
    <property type="entry name" value="Zn_knuckle_CX2CX4HX4C"/>
</dbReference>
<organism evidence="3 4">
    <name type="scientific">Brassica napus</name>
    <name type="common">Rape</name>
    <dbReference type="NCBI Taxonomy" id="3708"/>
    <lineage>
        <taxon>Eukaryota</taxon>
        <taxon>Viridiplantae</taxon>
        <taxon>Streptophyta</taxon>
        <taxon>Embryophyta</taxon>
        <taxon>Tracheophyta</taxon>
        <taxon>Spermatophyta</taxon>
        <taxon>Magnoliopsida</taxon>
        <taxon>eudicotyledons</taxon>
        <taxon>Gunneridae</taxon>
        <taxon>Pentapetalae</taxon>
        <taxon>rosids</taxon>
        <taxon>malvids</taxon>
        <taxon>Brassicales</taxon>
        <taxon>Brassicaceae</taxon>
        <taxon>Brassiceae</taxon>
        <taxon>Brassica</taxon>
    </lineage>
</organism>
<keyword evidence="4" id="KW-1185">Reference proteome</keyword>
<feature type="compositionally biased region" description="Basic and acidic residues" evidence="1">
    <location>
        <begin position="343"/>
        <end position="374"/>
    </location>
</feature>
<protein>
    <recommendedName>
        <fullName evidence="2">Zinc knuckle CX2CX4HX4C domain-containing protein</fullName>
    </recommendedName>
</protein>
<dbReference type="Pfam" id="PF14392">
    <property type="entry name" value="zf-CCHC_4"/>
    <property type="match status" value="1"/>
</dbReference>
<feature type="non-terminal residue" evidence="3">
    <location>
        <position position="1"/>
    </location>
</feature>
<dbReference type="Proteomes" id="UP000824890">
    <property type="component" value="Unassembled WGS sequence"/>
</dbReference>
<reference evidence="3 4" key="1">
    <citation type="submission" date="2021-05" db="EMBL/GenBank/DDBJ databases">
        <title>Genome Assembly of Synthetic Allotetraploid Brassica napus Reveals Homoeologous Exchanges between Subgenomes.</title>
        <authorList>
            <person name="Davis J.T."/>
        </authorList>
    </citation>
    <scope>NUCLEOTIDE SEQUENCE [LARGE SCALE GENOMIC DNA]</scope>
    <source>
        <strain evidence="4">cv. Da-Ae</strain>
        <tissue evidence="3">Seedling</tissue>
    </source>
</reference>
<feature type="compositionally biased region" description="Polar residues" evidence="1">
    <location>
        <begin position="418"/>
        <end position="429"/>
    </location>
</feature>
<evidence type="ECO:0000313" key="4">
    <source>
        <dbReference type="Proteomes" id="UP000824890"/>
    </source>
</evidence>
<evidence type="ECO:0000313" key="3">
    <source>
        <dbReference type="EMBL" id="KAH0859511.1"/>
    </source>
</evidence>
<evidence type="ECO:0000259" key="2">
    <source>
        <dbReference type="Pfam" id="PF14392"/>
    </source>
</evidence>
<feature type="compositionally biased region" description="Basic residues" evidence="1">
    <location>
        <begin position="480"/>
        <end position="494"/>
    </location>
</feature>
<gene>
    <name evidence="3" type="ORF">HID58_087772</name>
</gene>